<evidence type="ECO:0000256" key="1">
    <source>
        <dbReference type="SAM" id="Phobius"/>
    </source>
</evidence>
<feature type="transmembrane region" description="Helical" evidence="1">
    <location>
        <begin position="17"/>
        <end position="40"/>
    </location>
</feature>
<reference evidence="2" key="2">
    <citation type="submission" date="2020-09" db="EMBL/GenBank/DDBJ databases">
        <authorList>
            <person name="Sun Q."/>
            <person name="Ohkuma M."/>
        </authorList>
    </citation>
    <scope>NUCLEOTIDE SEQUENCE</scope>
    <source>
        <strain evidence="2">JCM 3091</strain>
    </source>
</reference>
<accession>A0A8J3FL36</accession>
<name>A0A8J3FL36_9ACTN</name>
<keyword evidence="1" id="KW-0812">Transmembrane</keyword>
<sequence>MTTHRRGDRNPDDWLDWLLGLLIVAALFTFAGWCLTALAWHQH</sequence>
<reference evidence="2" key="1">
    <citation type="journal article" date="2014" name="Int. J. Syst. Evol. Microbiol.">
        <title>Complete genome sequence of Corynebacterium casei LMG S-19264T (=DSM 44701T), isolated from a smear-ripened cheese.</title>
        <authorList>
            <consortium name="US DOE Joint Genome Institute (JGI-PGF)"/>
            <person name="Walter F."/>
            <person name="Albersmeier A."/>
            <person name="Kalinowski J."/>
            <person name="Ruckert C."/>
        </authorList>
    </citation>
    <scope>NUCLEOTIDE SEQUENCE</scope>
    <source>
        <strain evidence="2">JCM 3091</strain>
    </source>
</reference>
<keyword evidence="3" id="KW-1185">Reference proteome</keyword>
<dbReference type="EMBL" id="BMQC01000008">
    <property type="protein sequence ID" value="GGK31887.1"/>
    <property type="molecule type" value="Genomic_DNA"/>
</dbReference>
<evidence type="ECO:0000313" key="2">
    <source>
        <dbReference type="EMBL" id="GGK31887.1"/>
    </source>
</evidence>
<gene>
    <name evidence="2" type="ORF">GCM10010124_25800</name>
</gene>
<dbReference type="RefSeq" id="WP_268244350.1">
    <property type="nucleotide sequence ID" value="NZ_BMQC01000008.1"/>
</dbReference>
<organism evidence="2 3">
    <name type="scientific">Pilimelia terevasa</name>
    <dbReference type="NCBI Taxonomy" id="53372"/>
    <lineage>
        <taxon>Bacteria</taxon>
        <taxon>Bacillati</taxon>
        <taxon>Actinomycetota</taxon>
        <taxon>Actinomycetes</taxon>
        <taxon>Micromonosporales</taxon>
        <taxon>Micromonosporaceae</taxon>
        <taxon>Pilimelia</taxon>
    </lineage>
</organism>
<dbReference type="Proteomes" id="UP000662200">
    <property type="component" value="Unassembled WGS sequence"/>
</dbReference>
<dbReference type="AlphaFoldDB" id="A0A8J3FL36"/>
<protein>
    <submittedName>
        <fullName evidence="2">Uncharacterized protein</fullName>
    </submittedName>
</protein>
<comment type="caution">
    <text evidence="2">The sequence shown here is derived from an EMBL/GenBank/DDBJ whole genome shotgun (WGS) entry which is preliminary data.</text>
</comment>
<keyword evidence="1" id="KW-1133">Transmembrane helix</keyword>
<evidence type="ECO:0000313" key="3">
    <source>
        <dbReference type="Proteomes" id="UP000662200"/>
    </source>
</evidence>
<proteinExistence type="predicted"/>
<keyword evidence="1" id="KW-0472">Membrane</keyword>